<evidence type="ECO:0000313" key="1">
    <source>
        <dbReference type="EMBL" id="CAE7942135.1"/>
    </source>
</evidence>
<keyword evidence="2" id="KW-1185">Reference proteome</keyword>
<protein>
    <submittedName>
        <fullName evidence="1">Slc47a1 protein</fullName>
    </submittedName>
</protein>
<evidence type="ECO:0000313" key="2">
    <source>
        <dbReference type="Proteomes" id="UP000601435"/>
    </source>
</evidence>
<dbReference type="AlphaFoldDB" id="A0A813CAX5"/>
<dbReference type="Proteomes" id="UP000601435">
    <property type="component" value="Unassembled WGS sequence"/>
</dbReference>
<organism evidence="1 2">
    <name type="scientific">Symbiodinium necroappetens</name>
    <dbReference type="NCBI Taxonomy" id="1628268"/>
    <lineage>
        <taxon>Eukaryota</taxon>
        <taxon>Sar</taxon>
        <taxon>Alveolata</taxon>
        <taxon>Dinophyceae</taxon>
        <taxon>Suessiales</taxon>
        <taxon>Symbiodiniaceae</taxon>
        <taxon>Symbiodinium</taxon>
    </lineage>
</organism>
<gene>
    <name evidence="1" type="primary">slc47a1</name>
    <name evidence="1" type="ORF">SNEC2469_LOCUS34547</name>
</gene>
<accession>A0A813CAX5</accession>
<comment type="caution">
    <text evidence="1">The sequence shown here is derived from an EMBL/GenBank/DDBJ whole genome shotgun (WGS) entry which is preliminary data.</text>
</comment>
<sequence length="208" mass="23195">MVTRVPKVGAWELMKNLKVNRRGRKKLLRAESWILRWDPPTVDRSKDALRHLSYVGGTVYVDMNTLLVESQFDEVWKVVQWAVLSGRVGTIVSRDCGGTPLDKVIGAPHRSKVHFLHALASASREYRGGGMVKLYVEDLDRVNKIGDVDAVIDPRGPLGLDAMNTAAGHQHRSTLHPMAYSLSVDVVGPLKGYGLMVHMVMEKFEVIL</sequence>
<dbReference type="EMBL" id="CAJNJA010095783">
    <property type="protein sequence ID" value="CAE7942135.1"/>
    <property type="molecule type" value="Genomic_DNA"/>
</dbReference>
<reference evidence="1" key="1">
    <citation type="submission" date="2021-02" db="EMBL/GenBank/DDBJ databases">
        <authorList>
            <person name="Dougan E. K."/>
            <person name="Rhodes N."/>
            <person name="Thang M."/>
            <person name="Chan C."/>
        </authorList>
    </citation>
    <scope>NUCLEOTIDE SEQUENCE</scope>
</reference>
<name>A0A813CAX5_9DINO</name>
<feature type="non-terminal residue" evidence="1">
    <location>
        <position position="1"/>
    </location>
</feature>
<proteinExistence type="predicted"/>